<dbReference type="PROSITE" id="PS51742">
    <property type="entry name" value="PPC"/>
    <property type="match status" value="1"/>
</dbReference>
<dbReference type="Gene3D" id="3.30.1330.80">
    <property type="entry name" value="Hypothetical protein, similar to alpha- acetolactate decarboxylase, domain 2"/>
    <property type="match status" value="1"/>
</dbReference>
<sequence length="241" mass="25686">MSDDATDVPRPPVLSVPPSGPITAHAFRLRPGESLANSLGENVEVIFGRTPADQCAAAVVLTAVGSLRDVTLRLANASRMDPAAEMEEVKEKETQRGGGDVFGDLAVDPNVNGEILAESGGNDVRRWRRRFEIVSLVGTFSRDGGRHLHISLSDSTGRTIGGHLIDGAVFTTVEVVVGAIAGVEFRRAMDKETGYRELMPMQLLDDDLSRGKTRWKDLAGITLLAAAAGALTAALMARAKR</sequence>
<reference evidence="4" key="1">
    <citation type="submission" date="2021-01" db="EMBL/GenBank/DDBJ databases">
        <authorList>
            <person name="Corre E."/>
            <person name="Pelletier E."/>
            <person name="Niang G."/>
            <person name="Scheremetjew M."/>
            <person name="Finn R."/>
            <person name="Kale V."/>
            <person name="Holt S."/>
            <person name="Cochrane G."/>
            <person name="Meng A."/>
            <person name="Brown T."/>
            <person name="Cohen L."/>
        </authorList>
    </citation>
    <scope>NUCLEOTIDE SEQUENCE</scope>
    <source>
        <strain evidence="4">Grunow 1884</strain>
    </source>
</reference>
<feature type="compositionally biased region" description="Pro residues" evidence="1">
    <location>
        <begin position="9"/>
        <end position="20"/>
    </location>
</feature>
<evidence type="ECO:0000259" key="3">
    <source>
        <dbReference type="PROSITE" id="PS51742"/>
    </source>
</evidence>
<feature type="domain" description="PPC" evidence="3">
    <location>
        <begin position="19"/>
        <end position="201"/>
    </location>
</feature>
<keyword evidence="2" id="KW-0472">Membrane</keyword>
<dbReference type="AlphaFoldDB" id="A0A7S2A1K6"/>
<gene>
    <name evidence="4" type="ORF">OSIN01602_LOCUS17842</name>
</gene>
<proteinExistence type="predicted"/>
<protein>
    <recommendedName>
        <fullName evidence="3">PPC domain-containing protein</fullName>
    </recommendedName>
</protein>
<keyword evidence="2" id="KW-1133">Transmembrane helix</keyword>
<feature type="transmembrane region" description="Helical" evidence="2">
    <location>
        <begin position="218"/>
        <end position="237"/>
    </location>
</feature>
<feature type="region of interest" description="Disordered" evidence="1">
    <location>
        <begin position="1"/>
        <end position="20"/>
    </location>
</feature>
<dbReference type="Pfam" id="PF03479">
    <property type="entry name" value="PCC"/>
    <property type="match status" value="1"/>
</dbReference>
<evidence type="ECO:0000256" key="1">
    <source>
        <dbReference type="SAM" id="MobiDB-lite"/>
    </source>
</evidence>
<dbReference type="SUPFAM" id="SSF117856">
    <property type="entry name" value="AF0104/ALDC/Ptd012-like"/>
    <property type="match status" value="1"/>
</dbReference>
<accession>A0A7S2A1K6</accession>
<keyword evidence="2" id="KW-0812">Transmembrane</keyword>
<organism evidence="4">
    <name type="scientific">Trieres chinensis</name>
    <name type="common">Marine centric diatom</name>
    <name type="synonym">Odontella sinensis</name>
    <dbReference type="NCBI Taxonomy" id="1514140"/>
    <lineage>
        <taxon>Eukaryota</taxon>
        <taxon>Sar</taxon>
        <taxon>Stramenopiles</taxon>
        <taxon>Ochrophyta</taxon>
        <taxon>Bacillariophyta</taxon>
        <taxon>Mediophyceae</taxon>
        <taxon>Biddulphiophycidae</taxon>
        <taxon>Eupodiscales</taxon>
        <taxon>Parodontellaceae</taxon>
        <taxon>Trieres</taxon>
    </lineage>
</organism>
<dbReference type="CDD" id="cd11378">
    <property type="entry name" value="DUF296"/>
    <property type="match status" value="1"/>
</dbReference>
<dbReference type="PANTHER" id="PTHR34988">
    <property type="entry name" value="PROTEIN, PUTATIVE-RELATED"/>
    <property type="match status" value="1"/>
</dbReference>
<evidence type="ECO:0000313" key="4">
    <source>
        <dbReference type="EMBL" id="CAD9355219.1"/>
    </source>
</evidence>
<dbReference type="InterPro" id="IPR005175">
    <property type="entry name" value="PPC_dom"/>
</dbReference>
<name>A0A7S2A1K6_TRICV</name>
<evidence type="ECO:0000256" key="2">
    <source>
        <dbReference type="SAM" id="Phobius"/>
    </source>
</evidence>
<dbReference type="PANTHER" id="PTHR34988:SF1">
    <property type="entry name" value="DNA-BINDING PROTEIN"/>
    <property type="match status" value="1"/>
</dbReference>
<dbReference type="EMBL" id="HBGO01031049">
    <property type="protein sequence ID" value="CAD9355219.1"/>
    <property type="molecule type" value="Transcribed_RNA"/>
</dbReference>